<feature type="domain" description="Retropepsin-like aspartic endopeptidase" evidence="3">
    <location>
        <begin position="98"/>
        <end position="232"/>
    </location>
</feature>
<sequence length="237" mass="26692">MKLLPIISLSLLLSACASQQYEQQHQQTLGQLDQLSSQQSALLEQCQAISEQLESQQQHFEQLDEKIDGIVIPSTNPQKPTVKTCTSQTSYKLGNKTVLGEAEWVSLERQTNAFQARIDTGASTSSLNATDIVQFERDGKNWVRFNMRHDTLDKDILVERPVIRSAEVIQSSTNQVDKRPVVSMLVKLGPITEKTEFTLTDRKHLSYPVLLGRSFLKDISVVDVSKKFTQAKPTFKD</sequence>
<evidence type="ECO:0000313" key="5">
    <source>
        <dbReference type="Proteomes" id="UP000651977"/>
    </source>
</evidence>
<evidence type="ECO:0000313" key="4">
    <source>
        <dbReference type="EMBL" id="GGB09997.1"/>
    </source>
</evidence>
<dbReference type="GO" id="GO:0006508">
    <property type="term" value="P:proteolysis"/>
    <property type="evidence" value="ECO:0007669"/>
    <property type="project" value="UniProtKB-KW"/>
</dbReference>
<dbReference type="InterPro" id="IPR008503">
    <property type="entry name" value="Asp_endopeptidase"/>
</dbReference>
<keyword evidence="5" id="KW-1185">Reference proteome</keyword>
<evidence type="ECO:0000259" key="3">
    <source>
        <dbReference type="Pfam" id="PF05618"/>
    </source>
</evidence>
<feature type="signal peptide" evidence="2">
    <location>
        <begin position="1"/>
        <end position="17"/>
    </location>
</feature>
<name>A0ABQ1I494_9ALTE</name>
<dbReference type="Pfam" id="PF05618">
    <property type="entry name" value="Zn_protease"/>
    <property type="match status" value="1"/>
</dbReference>
<feature type="coiled-coil region" evidence="1">
    <location>
        <begin position="18"/>
        <end position="66"/>
    </location>
</feature>
<keyword evidence="4" id="KW-0378">Hydrolase</keyword>
<keyword evidence="1" id="KW-0175">Coiled coil</keyword>
<feature type="chain" id="PRO_5045829022" evidence="2">
    <location>
        <begin position="18"/>
        <end position="237"/>
    </location>
</feature>
<dbReference type="Proteomes" id="UP000651977">
    <property type="component" value="Unassembled WGS sequence"/>
</dbReference>
<organism evidence="4 5">
    <name type="scientific">Agarivorans gilvus</name>
    <dbReference type="NCBI Taxonomy" id="680279"/>
    <lineage>
        <taxon>Bacteria</taxon>
        <taxon>Pseudomonadati</taxon>
        <taxon>Pseudomonadota</taxon>
        <taxon>Gammaproteobacteria</taxon>
        <taxon>Alteromonadales</taxon>
        <taxon>Alteromonadaceae</taxon>
        <taxon>Agarivorans</taxon>
    </lineage>
</organism>
<gene>
    <name evidence="4" type="ORF">GCM10007414_24200</name>
</gene>
<keyword evidence="4" id="KW-0645">Protease</keyword>
<evidence type="ECO:0000256" key="1">
    <source>
        <dbReference type="SAM" id="Coils"/>
    </source>
</evidence>
<accession>A0ABQ1I494</accession>
<dbReference type="PROSITE" id="PS51257">
    <property type="entry name" value="PROKAR_LIPOPROTEIN"/>
    <property type="match status" value="1"/>
</dbReference>
<evidence type="ECO:0000256" key="2">
    <source>
        <dbReference type="SAM" id="SignalP"/>
    </source>
</evidence>
<proteinExistence type="predicted"/>
<keyword evidence="2" id="KW-0732">Signal</keyword>
<dbReference type="PANTHER" id="PTHR38037:SF2">
    <property type="entry name" value="ATP-DEPENDENT ZINC PROTEASE DOMAIN-CONTAINING PROTEIN-RELATED"/>
    <property type="match status" value="1"/>
</dbReference>
<reference evidence="5" key="1">
    <citation type="journal article" date="2019" name="Int. J. Syst. Evol. Microbiol.">
        <title>The Global Catalogue of Microorganisms (GCM) 10K type strain sequencing project: providing services to taxonomists for standard genome sequencing and annotation.</title>
        <authorList>
            <consortium name="The Broad Institute Genomics Platform"/>
            <consortium name="The Broad Institute Genome Sequencing Center for Infectious Disease"/>
            <person name="Wu L."/>
            <person name="Ma J."/>
        </authorList>
    </citation>
    <scope>NUCLEOTIDE SEQUENCE [LARGE SCALE GENOMIC DNA]</scope>
    <source>
        <strain evidence="5">CGMCC 1.10131</strain>
    </source>
</reference>
<dbReference type="InterPro" id="IPR021109">
    <property type="entry name" value="Peptidase_aspartic_dom_sf"/>
</dbReference>
<comment type="caution">
    <text evidence="4">The sequence shown here is derived from an EMBL/GenBank/DDBJ whole genome shotgun (WGS) entry which is preliminary data.</text>
</comment>
<dbReference type="EMBL" id="BMDY01000014">
    <property type="protein sequence ID" value="GGB09997.1"/>
    <property type="molecule type" value="Genomic_DNA"/>
</dbReference>
<dbReference type="Gene3D" id="2.40.70.10">
    <property type="entry name" value="Acid Proteases"/>
    <property type="match status" value="1"/>
</dbReference>
<dbReference type="PANTHER" id="PTHR38037">
    <property type="entry name" value="ZN_PROTEASE DOMAIN-CONTAINING PROTEIN"/>
    <property type="match status" value="1"/>
</dbReference>
<protein>
    <submittedName>
        <fullName evidence="4">ATP-dependent Zn protease</fullName>
    </submittedName>
</protein>
<dbReference type="GO" id="GO:0008233">
    <property type="term" value="F:peptidase activity"/>
    <property type="evidence" value="ECO:0007669"/>
    <property type="project" value="UniProtKB-KW"/>
</dbReference>
<dbReference type="SUPFAM" id="SSF50630">
    <property type="entry name" value="Acid proteases"/>
    <property type="match status" value="1"/>
</dbReference>
<dbReference type="RefSeq" id="WP_055732023.1">
    <property type="nucleotide sequence ID" value="NZ_BMDY01000014.1"/>
</dbReference>